<evidence type="ECO:0000259" key="1">
    <source>
        <dbReference type="PROSITE" id="PS50837"/>
    </source>
</evidence>
<dbReference type="EMBL" id="MT631241">
    <property type="protein sequence ID" value="QNO47121.1"/>
    <property type="molecule type" value="Genomic_DNA"/>
</dbReference>
<dbReference type="SMART" id="SM00471">
    <property type="entry name" value="HDc"/>
    <property type="match status" value="1"/>
</dbReference>
<gene>
    <name evidence="2" type="ORF">PLINODHC_00015</name>
</gene>
<dbReference type="SUPFAM" id="SSF141571">
    <property type="entry name" value="Pentapeptide repeat-like"/>
    <property type="match status" value="1"/>
</dbReference>
<dbReference type="Pfam" id="PF05729">
    <property type="entry name" value="NACHT"/>
    <property type="match status" value="1"/>
</dbReference>
<dbReference type="Pfam" id="PF00805">
    <property type="entry name" value="Pentapeptide"/>
    <property type="match status" value="1"/>
</dbReference>
<dbReference type="InterPro" id="IPR007111">
    <property type="entry name" value="NACHT_NTPase"/>
</dbReference>
<dbReference type="InterPro" id="IPR027417">
    <property type="entry name" value="P-loop_NTPase"/>
</dbReference>
<dbReference type="AlphaFoldDB" id="A0A7G9YGI7"/>
<evidence type="ECO:0000313" key="2">
    <source>
        <dbReference type="EMBL" id="QNO47121.1"/>
    </source>
</evidence>
<sequence>MRWQGGKYPCAGVEKSQSKVLYRYHININPVNPSGDLVMAKFTDIEKKLLKCVTGDRLRSNLEMIREAVEDIWATDAPRIIQDYTDHGINHSERVAGFAVDLLKANDGRNLSEQEMYLLLAGIYLHDIGMQCDVVKFPEIKERAEQLGAQFETEFTAQTASGYSIEEQKAIRKNHQYLTAAWIDHVNRTGANVLGPAAKNIPEDLVDDLMDVCKYHAKLPITDCPHTFKFDSTGRKQLVASLLRFSDELDVACHRVSIETVKNFSLDPQNSVYWWMHNRTKVVFSARNVISLTIRLHPDDAKQHGSFVHAAFITEFQTKNRPVLSVLARGGIPIVIADDSKVVEHDRAEQLPLEIVEALQMMQQTHNPLLELTDEVRIWLQAIRYEVNDLRQRDDRTVDMVATLEQGTVKQRVLVRCIGGEITPDDVDLLDENLDRKTPQGWLISDKRVSVDARKRATEDDAFQVFNLPDFLQQMVWGPYFDALTALVEKGKIHDLYVDLGCYKQVVDASGNETSRDGHTSLDKYIDDWLTERGKMHISLLGDFGSGKTWFCRHYAYRQLDRYLKDPVHERLPLLITLRSFAKAMTARQLINDAMLEQYKLPFVGSAFEVFQEMNRQGKLLLILDGFDEMARQVDPQTVVDNFWELAKLVAENSKVLLTSRTEYFHWAKESEKILGGEEFGRNTIVLTPPRFEVLHIGPFSDGQIREVITLRLGTEKGHAVAERILKTPHLVEMAHKPVLVELLLAVLEEVSSDILENPAKVYLYATNKLLLRNIETQRTFTTTADKLYFLCELAWEMIKSGNLRIHYTEIPDRIETYFGDKIKDKHKLDNWDFDLRNQTLLHRNAAGYYDFAHKSLAEYFVAFKFAAELGCLAPAFMETYCETEGKSCKIPIERKEVAGLAETFGAITLTDARMHAVNGLLKEMISEDAAKRLWEVIDETRGKTFEQAKYAGGNAATLLRTKGESFEGANMAHTVLAGANLTKCSLSAADLTGCDLSEADLRGSLFSEDTLRSVKLQQTRMMIIGASESDTGLRAIEAAGSESSKDSGFHDMFQKLASEFNMEEGTWGENDGKFIFGIVFKTDEIDYKNVRDELSRNPIIQHVAMYETEVEEIKQYLPQEIVSDLTRWPIE</sequence>
<dbReference type="InterPro" id="IPR001646">
    <property type="entry name" value="5peptide_repeat"/>
</dbReference>
<dbReference type="CDD" id="cd00077">
    <property type="entry name" value="HDc"/>
    <property type="match status" value="1"/>
</dbReference>
<dbReference type="PROSITE" id="PS50837">
    <property type="entry name" value="NACHT"/>
    <property type="match status" value="1"/>
</dbReference>
<accession>A0A7G9YGI7</accession>
<protein>
    <recommendedName>
        <fullName evidence="1">NACHT domain-containing protein</fullName>
    </recommendedName>
</protein>
<dbReference type="Gene3D" id="3.40.50.300">
    <property type="entry name" value="P-loop containing nucleotide triphosphate hydrolases"/>
    <property type="match status" value="1"/>
</dbReference>
<dbReference type="SUPFAM" id="SSF109604">
    <property type="entry name" value="HD-domain/PDEase-like"/>
    <property type="match status" value="1"/>
</dbReference>
<dbReference type="InterPro" id="IPR056471">
    <property type="entry name" value="HD-CE"/>
</dbReference>
<feature type="domain" description="NACHT" evidence="1">
    <location>
        <begin position="536"/>
        <end position="662"/>
    </location>
</feature>
<dbReference type="InterPro" id="IPR054557">
    <property type="entry name" value="NA-iREase1_dom"/>
</dbReference>
<dbReference type="Gene3D" id="1.10.3210.10">
    <property type="entry name" value="Hypothetical protein af1432"/>
    <property type="match status" value="1"/>
</dbReference>
<reference evidence="2" key="1">
    <citation type="submission" date="2020-06" db="EMBL/GenBank/DDBJ databases">
        <title>Unique genomic features of the anaerobic methanotrophic archaea.</title>
        <authorList>
            <person name="Chadwick G.L."/>
            <person name="Skennerton C.T."/>
            <person name="Laso-Perez R."/>
            <person name="Leu A.O."/>
            <person name="Speth D.R."/>
            <person name="Yu H."/>
            <person name="Morgan-Lang C."/>
            <person name="Hatzenpichler R."/>
            <person name="Goudeau D."/>
            <person name="Malmstrom R."/>
            <person name="Brazelton W.J."/>
            <person name="Woyke T."/>
            <person name="Hallam S.J."/>
            <person name="Tyson G.W."/>
            <person name="Wegener G."/>
            <person name="Boetius A."/>
            <person name="Orphan V."/>
        </authorList>
    </citation>
    <scope>NUCLEOTIDE SEQUENCE</scope>
</reference>
<dbReference type="Pfam" id="PF22722">
    <property type="entry name" value="NA-iREase1"/>
    <property type="match status" value="1"/>
</dbReference>
<dbReference type="PANTHER" id="PTHR46844">
    <property type="entry name" value="SLR5058 PROTEIN"/>
    <property type="match status" value="1"/>
</dbReference>
<dbReference type="Pfam" id="PF24391">
    <property type="entry name" value="HD-CE"/>
    <property type="match status" value="1"/>
</dbReference>
<proteinExistence type="predicted"/>
<dbReference type="Gene3D" id="2.160.20.80">
    <property type="entry name" value="E3 ubiquitin-protein ligase SopA"/>
    <property type="match status" value="1"/>
</dbReference>
<dbReference type="SUPFAM" id="SSF52540">
    <property type="entry name" value="P-loop containing nucleoside triphosphate hydrolases"/>
    <property type="match status" value="1"/>
</dbReference>
<organism evidence="2">
    <name type="scientific">Candidatus Methanogaster sp. ANME-2c ERB4</name>
    <dbReference type="NCBI Taxonomy" id="2759911"/>
    <lineage>
        <taxon>Archaea</taxon>
        <taxon>Methanobacteriati</taxon>
        <taxon>Methanobacteriota</taxon>
        <taxon>Stenosarchaea group</taxon>
        <taxon>Methanomicrobia</taxon>
        <taxon>Methanosarcinales</taxon>
        <taxon>ANME-2 cluster</taxon>
        <taxon>Candidatus Methanogasteraceae</taxon>
        <taxon>Candidatus Methanogaster</taxon>
    </lineage>
</organism>
<dbReference type="PANTHER" id="PTHR46844:SF1">
    <property type="entry name" value="SLR5058 PROTEIN"/>
    <property type="match status" value="1"/>
</dbReference>
<name>A0A7G9YGI7_9EURY</name>
<dbReference type="InterPro" id="IPR003607">
    <property type="entry name" value="HD/PDEase_dom"/>
</dbReference>